<evidence type="ECO:0000256" key="3">
    <source>
        <dbReference type="ARBA" id="ARBA00023015"/>
    </source>
</evidence>
<dbReference type="Pfam" id="PF02954">
    <property type="entry name" value="HTH_8"/>
    <property type="match status" value="1"/>
</dbReference>
<dbReference type="InterPro" id="IPR013767">
    <property type="entry name" value="PAS_fold"/>
</dbReference>
<feature type="coiled-coil region" evidence="6">
    <location>
        <begin position="114"/>
        <end position="141"/>
    </location>
</feature>
<dbReference type="Gene3D" id="1.10.8.60">
    <property type="match status" value="1"/>
</dbReference>
<dbReference type="EMBL" id="PZJJ01000062">
    <property type="protein sequence ID" value="PTL37330.1"/>
    <property type="molecule type" value="Genomic_DNA"/>
</dbReference>
<dbReference type="FunFam" id="3.40.50.300:FF:000006">
    <property type="entry name" value="DNA-binding transcriptional regulator NtrC"/>
    <property type="match status" value="1"/>
</dbReference>
<dbReference type="InterPro" id="IPR025662">
    <property type="entry name" value="Sigma_54_int_dom_ATP-bd_1"/>
</dbReference>
<proteinExistence type="predicted"/>
<organism evidence="10 11">
    <name type="scientific">Alkalicoccus saliphilus</name>
    <dbReference type="NCBI Taxonomy" id="200989"/>
    <lineage>
        <taxon>Bacteria</taxon>
        <taxon>Bacillati</taxon>
        <taxon>Bacillota</taxon>
        <taxon>Bacilli</taxon>
        <taxon>Bacillales</taxon>
        <taxon>Bacillaceae</taxon>
        <taxon>Alkalicoccus</taxon>
    </lineage>
</organism>
<name>A0A2T4U1Q9_9BACI</name>
<feature type="domain" description="PAS" evidence="8">
    <location>
        <begin position="232"/>
        <end position="283"/>
    </location>
</feature>
<dbReference type="SUPFAM" id="SSF54631">
    <property type="entry name" value="CBS-domain pair"/>
    <property type="match status" value="1"/>
</dbReference>
<dbReference type="Pfam" id="PF00989">
    <property type="entry name" value="PAS"/>
    <property type="match status" value="1"/>
</dbReference>
<dbReference type="GO" id="GO:0005524">
    <property type="term" value="F:ATP binding"/>
    <property type="evidence" value="ECO:0007669"/>
    <property type="project" value="UniProtKB-KW"/>
</dbReference>
<evidence type="ECO:0000256" key="4">
    <source>
        <dbReference type="ARBA" id="ARBA00023163"/>
    </source>
</evidence>
<evidence type="ECO:0000256" key="2">
    <source>
        <dbReference type="ARBA" id="ARBA00022840"/>
    </source>
</evidence>
<reference evidence="10 11" key="1">
    <citation type="submission" date="2018-03" db="EMBL/GenBank/DDBJ databases">
        <title>Alkalicoccus saliphilus sp. nov., isolated from a mineral pool.</title>
        <authorList>
            <person name="Zhao B."/>
        </authorList>
    </citation>
    <scope>NUCLEOTIDE SEQUENCE [LARGE SCALE GENOMIC DNA]</scope>
    <source>
        <strain evidence="10 11">6AG</strain>
    </source>
</reference>
<dbReference type="PROSITE" id="PS50112">
    <property type="entry name" value="PAS"/>
    <property type="match status" value="1"/>
</dbReference>
<dbReference type="InterPro" id="IPR009057">
    <property type="entry name" value="Homeodomain-like_sf"/>
</dbReference>
<dbReference type="InterPro" id="IPR035965">
    <property type="entry name" value="PAS-like_dom_sf"/>
</dbReference>
<keyword evidence="6" id="KW-0175">Coiled coil</keyword>
<dbReference type="PANTHER" id="PTHR32071:SF57">
    <property type="entry name" value="C4-DICARBOXYLATE TRANSPORT TRANSCRIPTIONAL REGULATORY PROTEIN DCTD"/>
    <property type="match status" value="1"/>
</dbReference>
<dbReference type="SUPFAM" id="SSF46689">
    <property type="entry name" value="Homeodomain-like"/>
    <property type="match status" value="1"/>
</dbReference>
<dbReference type="Gene3D" id="3.40.50.300">
    <property type="entry name" value="P-loop containing nucleotide triphosphate hydrolases"/>
    <property type="match status" value="1"/>
</dbReference>
<dbReference type="InterPro" id="IPR058031">
    <property type="entry name" value="AAA_lid_NorR"/>
</dbReference>
<dbReference type="Gene3D" id="3.30.450.20">
    <property type="entry name" value="PAS domain"/>
    <property type="match status" value="1"/>
</dbReference>
<dbReference type="PROSITE" id="PS51371">
    <property type="entry name" value="CBS"/>
    <property type="match status" value="1"/>
</dbReference>
<dbReference type="InterPro" id="IPR000644">
    <property type="entry name" value="CBS_dom"/>
</dbReference>
<dbReference type="CDD" id="cd00009">
    <property type="entry name" value="AAA"/>
    <property type="match status" value="1"/>
</dbReference>
<dbReference type="PANTHER" id="PTHR32071">
    <property type="entry name" value="TRANSCRIPTIONAL REGULATORY PROTEIN"/>
    <property type="match status" value="1"/>
</dbReference>
<dbReference type="InterPro" id="IPR025943">
    <property type="entry name" value="Sigma_54_int_dom_ATP-bd_2"/>
</dbReference>
<keyword evidence="4" id="KW-0804">Transcription</keyword>
<dbReference type="Proteomes" id="UP000240509">
    <property type="component" value="Unassembled WGS sequence"/>
</dbReference>
<accession>A0A2T4U1Q9</accession>
<keyword evidence="2" id="KW-0067">ATP-binding</keyword>
<dbReference type="InterPro" id="IPR002078">
    <property type="entry name" value="Sigma_54_int"/>
</dbReference>
<dbReference type="InterPro" id="IPR003593">
    <property type="entry name" value="AAA+_ATPase"/>
</dbReference>
<evidence type="ECO:0000259" key="8">
    <source>
        <dbReference type="PROSITE" id="PS50112"/>
    </source>
</evidence>
<dbReference type="SUPFAM" id="SSF52540">
    <property type="entry name" value="P-loop containing nucleoside triphosphate hydrolases"/>
    <property type="match status" value="1"/>
</dbReference>
<evidence type="ECO:0000259" key="7">
    <source>
        <dbReference type="PROSITE" id="PS50045"/>
    </source>
</evidence>
<dbReference type="CDD" id="cd00130">
    <property type="entry name" value="PAS"/>
    <property type="match status" value="1"/>
</dbReference>
<gene>
    <name evidence="10" type="ORF">C6Y45_17030</name>
</gene>
<dbReference type="PRINTS" id="PR01590">
    <property type="entry name" value="HTHFIS"/>
</dbReference>
<evidence type="ECO:0000313" key="10">
    <source>
        <dbReference type="EMBL" id="PTL37330.1"/>
    </source>
</evidence>
<dbReference type="GO" id="GO:0006355">
    <property type="term" value="P:regulation of DNA-templated transcription"/>
    <property type="evidence" value="ECO:0007669"/>
    <property type="project" value="InterPro"/>
</dbReference>
<dbReference type="InterPro" id="IPR000014">
    <property type="entry name" value="PAS"/>
</dbReference>
<keyword evidence="11" id="KW-1185">Reference proteome</keyword>
<dbReference type="OrthoDB" id="9771372at2"/>
<dbReference type="Pfam" id="PF00158">
    <property type="entry name" value="Sigma54_activat"/>
    <property type="match status" value="1"/>
</dbReference>
<dbReference type="InterPro" id="IPR046342">
    <property type="entry name" value="CBS_dom_sf"/>
</dbReference>
<dbReference type="InterPro" id="IPR002197">
    <property type="entry name" value="HTH_Fis"/>
</dbReference>
<comment type="caution">
    <text evidence="10">The sequence shown here is derived from an EMBL/GenBank/DDBJ whole genome shotgun (WGS) entry which is preliminary data.</text>
</comment>
<dbReference type="SMART" id="SM00382">
    <property type="entry name" value="AAA"/>
    <property type="match status" value="1"/>
</dbReference>
<evidence type="ECO:0000256" key="5">
    <source>
        <dbReference type="PROSITE-ProRule" id="PRU00703"/>
    </source>
</evidence>
<dbReference type="Pfam" id="PF25601">
    <property type="entry name" value="AAA_lid_14"/>
    <property type="match status" value="1"/>
</dbReference>
<dbReference type="Gene3D" id="1.10.10.60">
    <property type="entry name" value="Homeodomain-like"/>
    <property type="match status" value="1"/>
</dbReference>
<dbReference type="SUPFAM" id="SSF55785">
    <property type="entry name" value="PYP-like sensor domain (PAS domain)"/>
    <property type="match status" value="1"/>
</dbReference>
<evidence type="ECO:0000256" key="1">
    <source>
        <dbReference type="ARBA" id="ARBA00022741"/>
    </source>
</evidence>
<evidence type="ECO:0000259" key="9">
    <source>
        <dbReference type="PROSITE" id="PS51371"/>
    </source>
</evidence>
<dbReference type="SMART" id="SM00091">
    <property type="entry name" value="PAS"/>
    <property type="match status" value="1"/>
</dbReference>
<dbReference type="GO" id="GO:0043565">
    <property type="term" value="F:sequence-specific DNA binding"/>
    <property type="evidence" value="ECO:0007669"/>
    <property type="project" value="InterPro"/>
</dbReference>
<keyword evidence="3" id="KW-0805">Transcription regulation</keyword>
<dbReference type="PROSITE" id="PS00676">
    <property type="entry name" value="SIGMA54_INTERACT_2"/>
    <property type="match status" value="1"/>
</dbReference>
<feature type="domain" description="CBS" evidence="9">
    <location>
        <begin position="11"/>
        <end position="69"/>
    </location>
</feature>
<dbReference type="InterPro" id="IPR027417">
    <property type="entry name" value="P-loop_NTPase"/>
</dbReference>
<dbReference type="PROSITE" id="PS50045">
    <property type="entry name" value="SIGMA54_INTERACT_4"/>
    <property type="match status" value="1"/>
</dbReference>
<dbReference type="Pfam" id="PF00571">
    <property type="entry name" value="CBS"/>
    <property type="match status" value="1"/>
</dbReference>
<keyword evidence="5" id="KW-0129">CBS domain</keyword>
<evidence type="ECO:0000256" key="6">
    <source>
        <dbReference type="SAM" id="Coils"/>
    </source>
</evidence>
<dbReference type="AlphaFoldDB" id="A0A2T4U1Q9"/>
<dbReference type="Gene3D" id="3.10.580.10">
    <property type="entry name" value="CBS-domain"/>
    <property type="match status" value="1"/>
</dbReference>
<dbReference type="NCBIfam" id="TIGR00229">
    <property type="entry name" value="sensory_box"/>
    <property type="match status" value="1"/>
</dbReference>
<feature type="domain" description="Sigma-54 factor interaction" evidence="7">
    <location>
        <begin position="372"/>
        <end position="602"/>
    </location>
</feature>
<feature type="coiled-coil region" evidence="6">
    <location>
        <begin position="338"/>
        <end position="365"/>
    </location>
</feature>
<protein>
    <submittedName>
        <fullName evidence="10">Sigma-54-dependent Fis family transcriptional regulator</fullName>
    </submittedName>
</protein>
<keyword evidence="1" id="KW-0547">Nucleotide-binding</keyword>
<dbReference type="RefSeq" id="WP_107586425.1">
    <property type="nucleotide sequence ID" value="NZ_PZJJ01000062.1"/>
</dbReference>
<sequence>MFEAVPAKAAMHKPRTVLTTGESIQEAAAKMYHLHEEASPVVNETKEAVGYVSTDSLMTAMMKGLPPDTKVSDVMEPFPEMLTEEEIPSLRWEWSPPCLPVSGKDGELKGVLKAGEWLKAVQKAQQEKDQLLRALSVYDKEKVLIAAEDGTIKLTTSPESFQPPPGKLENLPFYQEITGLLHSGSSDAPVVKLHDAPHRLRVHPLTIGKKIYYAVRLKQQEAPVEEEGWKEKAEQMEMVIELSHDGIIMVDKKGFITMVNKEYADFIGRPPEELTGRHVTEVIENTRMHIVAETGVAEIADIQRIHGDYMVANRMPLYRDGELVGAVGKVLFKNLGGFKALKRRIENLEKELATYRGEWQETNQAKYQFEQLIGKSTEWEKTKQLARQAAETDSNVLLQGESGTGKELFAHAIHQASARAPGPFVKVNCAAIPGDLIESELFGYTEGSFTGAKRGGKKGKFEAAEGGTIFLDEIGELPVHMQVKLLRVLQEREVERVGSTASKPVDIRVIAATNRNLEKMIEDGDFRLDLYYRLNVFMVHIPALRTRPDDINVLLPYFLKKVADRLGKPVPAITSEAESCLLQYAWPGNTRELENVIERAVNVLKPGEAVDGSHFPPKLKSRQRTEKPPALQEAVQRAEKETIEQALVYTNGNKSKAAEILGVSRTALYEKITKYK</sequence>
<dbReference type="PROSITE" id="PS00675">
    <property type="entry name" value="SIGMA54_INTERACT_1"/>
    <property type="match status" value="1"/>
</dbReference>
<evidence type="ECO:0000313" key="11">
    <source>
        <dbReference type="Proteomes" id="UP000240509"/>
    </source>
</evidence>